<dbReference type="Proteomes" id="UP000324222">
    <property type="component" value="Unassembled WGS sequence"/>
</dbReference>
<gene>
    <name evidence="2" type="ORF">E2C01_011904</name>
</gene>
<protein>
    <submittedName>
        <fullName evidence="2">Uncharacterized protein</fullName>
    </submittedName>
</protein>
<accession>A0A5B7DCB2</accession>
<evidence type="ECO:0000313" key="3">
    <source>
        <dbReference type="Proteomes" id="UP000324222"/>
    </source>
</evidence>
<evidence type="ECO:0000313" key="2">
    <source>
        <dbReference type="EMBL" id="MPC19001.1"/>
    </source>
</evidence>
<reference evidence="2 3" key="1">
    <citation type="submission" date="2019-05" db="EMBL/GenBank/DDBJ databases">
        <title>Another draft genome of Portunus trituberculatus and its Hox gene families provides insights of decapod evolution.</title>
        <authorList>
            <person name="Jeong J.-H."/>
            <person name="Song I."/>
            <person name="Kim S."/>
            <person name="Choi T."/>
            <person name="Kim D."/>
            <person name="Ryu S."/>
            <person name="Kim W."/>
        </authorList>
    </citation>
    <scope>NUCLEOTIDE SEQUENCE [LARGE SCALE GENOMIC DNA]</scope>
    <source>
        <tissue evidence="2">Muscle</tissue>
    </source>
</reference>
<dbReference type="AlphaFoldDB" id="A0A5B7DCB2"/>
<organism evidence="2 3">
    <name type="scientific">Portunus trituberculatus</name>
    <name type="common">Swimming crab</name>
    <name type="synonym">Neptunus trituberculatus</name>
    <dbReference type="NCBI Taxonomy" id="210409"/>
    <lineage>
        <taxon>Eukaryota</taxon>
        <taxon>Metazoa</taxon>
        <taxon>Ecdysozoa</taxon>
        <taxon>Arthropoda</taxon>
        <taxon>Crustacea</taxon>
        <taxon>Multicrustacea</taxon>
        <taxon>Malacostraca</taxon>
        <taxon>Eumalacostraca</taxon>
        <taxon>Eucarida</taxon>
        <taxon>Decapoda</taxon>
        <taxon>Pleocyemata</taxon>
        <taxon>Brachyura</taxon>
        <taxon>Eubrachyura</taxon>
        <taxon>Portunoidea</taxon>
        <taxon>Portunidae</taxon>
        <taxon>Portuninae</taxon>
        <taxon>Portunus</taxon>
    </lineage>
</organism>
<keyword evidence="3" id="KW-1185">Reference proteome</keyword>
<comment type="caution">
    <text evidence="2">The sequence shown here is derived from an EMBL/GenBank/DDBJ whole genome shotgun (WGS) entry which is preliminary data.</text>
</comment>
<sequence length="59" mass="7056">MRMSSHWKQDEQEEPDEVREKRGELGKRTGGREVRKGERAGEGREIRREEEVEDDNQDE</sequence>
<feature type="compositionally biased region" description="Basic and acidic residues" evidence="1">
    <location>
        <begin position="18"/>
        <end position="50"/>
    </location>
</feature>
<evidence type="ECO:0000256" key="1">
    <source>
        <dbReference type="SAM" id="MobiDB-lite"/>
    </source>
</evidence>
<dbReference type="EMBL" id="VSRR010000729">
    <property type="protein sequence ID" value="MPC19001.1"/>
    <property type="molecule type" value="Genomic_DNA"/>
</dbReference>
<proteinExistence type="predicted"/>
<name>A0A5B7DCB2_PORTR</name>
<feature type="region of interest" description="Disordered" evidence="1">
    <location>
        <begin position="1"/>
        <end position="59"/>
    </location>
</feature>